<evidence type="ECO:0000313" key="11">
    <source>
        <dbReference type="EMBL" id="MBB5728605.1"/>
    </source>
</evidence>
<feature type="transmembrane region" description="Helical" evidence="8">
    <location>
        <begin position="490"/>
        <end position="510"/>
    </location>
</feature>
<evidence type="ECO:0000256" key="5">
    <source>
        <dbReference type="ARBA" id="ARBA00023136"/>
    </source>
</evidence>
<dbReference type="InterPro" id="IPR050445">
    <property type="entry name" value="Bact_polysacc_biosynth/exp"/>
</dbReference>
<dbReference type="AlphaFoldDB" id="A0A7W9BRC9"/>
<comment type="subcellular location">
    <subcellularLocation>
        <location evidence="1">Cell membrane</location>
        <topology evidence="1">Multi-pass membrane protein</topology>
    </subcellularLocation>
</comment>
<reference evidence="11 12" key="1">
    <citation type="submission" date="2020-08" db="EMBL/GenBank/DDBJ databases">
        <title>Genomic Encyclopedia of Type Strains, Phase IV (KMG-IV): sequencing the most valuable type-strain genomes for metagenomic binning, comparative biology and taxonomic classification.</title>
        <authorList>
            <person name="Goeker M."/>
        </authorList>
    </citation>
    <scope>NUCLEOTIDE SEQUENCE [LARGE SCALE GENOMIC DNA]</scope>
    <source>
        <strain evidence="11 12">DSM 103336</strain>
    </source>
</reference>
<keyword evidence="6" id="KW-0175">Coiled coil</keyword>
<dbReference type="PANTHER" id="PTHR32309">
    <property type="entry name" value="TYROSINE-PROTEIN KINASE"/>
    <property type="match status" value="1"/>
</dbReference>
<feature type="transmembrane region" description="Helical" evidence="8">
    <location>
        <begin position="20"/>
        <end position="40"/>
    </location>
</feature>
<dbReference type="RefSeq" id="WP_157177535.1">
    <property type="nucleotide sequence ID" value="NZ_BMJP01000001.1"/>
</dbReference>
<dbReference type="EMBL" id="JACIJR010000002">
    <property type="protein sequence ID" value="MBB5728605.1"/>
    <property type="molecule type" value="Genomic_DNA"/>
</dbReference>
<evidence type="ECO:0000256" key="6">
    <source>
        <dbReference type="SAM" id="Coils"/>
    </source>
</evidence>
<keyword evidence="2" id="KW-1003">Cell membrane</keyword>
<protein>
    <submittedName>
        <fullName evidence="11">Polysaccharide chain length determinant protein (PEP-CTERM system associated)</fullName>
    </submittedName>
</protein>
<keyword evidence="5 8" id="KW-0472">Membrane</keyword>
<comment type="caution">
    <text evidence="11">The sequence shown here is derived from an EMBL/GenBank/DDBJ whole genome shotgun (WGS) entry which is preliminary data.</text>
</comment>
<feature type="coiled-coil region" evidence="6">
    <location>
        <begin position="173"/>
        <end position="235"/>
    </location>
</feature>
<keyword evidence="12" id="KW-1185">Reference proteome</keyword>
<evidence type="ECO:0000313" key="12">
    <source>
        <dbReference type="Proteomes" id="UP000546701"/>
    </source>
</evidence>
<dbReference type="InterPro" id="IPR003856">
    <property type="entry name" value="LPS_length_determ_N"/>
</dbReference>
<name>A0A7W9BRC9_9SPHN</name>
<dbReference type="Pfam" id="PF02706">
    <property type="entry name" value="Wzz"/>
    <property type="match status" value="1"/>
</dbReference>
<dbReference type="InterPro" id="IPR014345">
    <property type="entry name" value="XrtA_polysacc_chain"/>
</dbReference>
<evidence type="ECO:0000256" key="3">
    <source>
        <dbReference type="ARBA" id="ARBA00022692"/>
    </source>
</evidence>
<evidence type="ECO:0000256" key="7">
    <source>
        <dbReference type="SAM" id="MobiDB-lite"/>
    </source>
</evidence>
<dbReference type="InterPro" id="IPR032807">
    <property type="entry name" value="GNVR"/>
</dbReference>
<evidence type="ECO:0000259" key="10">
    <source>
        <dbReference type="Pfam" id="PF13807"/>
    </source>
</evidence>
<evidence type="ECO:0000256" key="8">
    <source>
        <dbReference type="SAM" id="Phobius"/>
    </source>
</evidence>
<dbReference type="Proteomes" id="UP000546701">
    <property type="component" value="Unassembled WGS sequence"/>
</dbReference>
<accession>A0A7W9BRC9</accession>
<dbReference type="PANTHER" id="PTHR32309:SF31">
    <property type="entry name" value="CAPSULAR EXOPOLYSACCHARIDE FAMILY"/>
    <property type="match status" value="1"/>
</dbReference>
<feature type="domain" description="Polysaccharide chain length determinant N-terminal" evidence="9">
    <location>
        <begin position="14"/>
        <end position="89"/>
    </location>
</feature>
<feature type="domain" description="Tyrosine-protein kinase G-rich" evidence="10">
    <location>
        <begin position="370"/>
        <end position="446"/>
    </location>
</feature>
<evidence type="ECO:0000259" key="9">
    <source>
        <dbReference type="Pfam" id="PF02706"/>
    </source>
</evidence>
<dbReference type="NCBIfam" id="TIGR03007">
    <property type="entry name" value="pepcterm_ChnLen"/>
    <property type="match status" value="1"/>
</dbReference>
<evidence type="ECO:0000256" key="2">
    <source>
        <dbReference type="ARBA" id="ARBA00022475"/>
    </source>
</evidence>
<proteinExistence type="predicted"/>
<gene>
    <name evidence="11" type="ORF">FHS99_001075</name>
</gene>
<keyword evidence="4 8" id="KW-1133">Transmembrane helix</keyword>
<dbReference type="Pfam" id="PF13807">
    <property type="entry name" value="GNVR"/>
    <property type="match status" value="1"/>
</dbReference>
<feature type="transmembrane region" description="Helical" evidence="8">
    <location>
        <begin position="426"/>
        <end position="445"/>
    </location>
</feature>
<organism evidence="11 12">
    <name type="scientific">Sphingomonas prati</name>
    <dbReference type="NCBI Taxonomy" id="1843237"/>
    <lineage>
        <taxon>Bacteria</taxon>
        <taxon>Pseudomonadati</taxon>
        <taxon>Pseudomonadota</taxon>
        <taxon>Alphaproteobacteria</taxon>
        <taxon>Sphingomonadales</taxon>
        <taxon>Sphingomonadaceae</taxon>
        <taxon>Sphingomonas</taxon>
    </lineage>
</organism>
<evidence type="ECO:0000256" key="1">
    <source>
        <dbReference type="ARBA" id="ARBA00004651"/>
    </source>
</evidence>
<keyword evidence="3 8" id="KW-0812">Transmembrane</keyword>
<dbReference type="OrthoDB" id="9795292at2"/>
<evidence type="ECO:0000256" key="4">
    <source>
        <dbReference type="ARBA" id="ARBA00022989"/>
    </source>
</evidence>
<feature type="region of interest" description="Disordered" evidence="7">
    <location>
        <begin position="299"/>
        <end position="320"/>
    </location>
</feature>
<sequence>MNGLYDEVKIALHSVWRQRWLALGVAWAVALLGWLVIALIPNSYESTARVQVQNQSMLSDTMGISPNDQQGDIDRVRSALLSAANLRKVVLGSGMAAVGADDGTIDGHISTLRDAVTVKALPDNMFEISARISAGGNSDAHNAVLARRVVEQLVTIFSTENVMGGREEAGETLTFLNQELARRAAQLSEAEARRVAFQQKYMGLLPGVGSFEQRAEQKRAELSQVETELVSAQSALAAMGGQLASTPATIAAPYYGGGGAVGGARGRLSALEGQLSEAMARGLTDQHPDVIALRSQITRTRSDVAREPASGGGGAGTVQNPAYASIRSLQADRQGTVSGLSQRRAALQAEIGSLSSRQASEPSVAAEQDRLNRGYDVLKTQYDKLLADREQVQLRADVSTKTDAVRVQVMDPPSAPQVPVAPKRPLLLAGILVVALGAGAGVAFARGQLTTTYPTAGKLASATGLPVLGSVSEVVTPAQQSVRRKHTLRFAGGVAGLVGCFLLLMTIEFIQRGLVA</sequence>
<dbReference type="GO" id="GO:0005886">
    <property type="term" value="C:plasma membrane"/>
    <property type="evidence" value="ECO:0007669"/>
    <property type="project" value="UniProtKB-SubCell"/>
</dbReference>